<evidence type="ECO:0000256" key="1">
    <source>
        <dbReference type="SAM" id="Phobius"/>
    </source>
</evidence>
<accession>A0ABW8K1G5</accession>
<keyword evidence="3" id="KW-1185">Reference proteome</keyword>
<evidence type="ECO:0000313" key="2">
    <source>
        <dbReference type="EMBL" id="MFK2916011.1"/>
    </source>
</evidence>
<proteinExistence type="predicted"/>
<organism evidence="2 3">
    <name type="scientific">Dyella koreensis</name>
    <dbReference type="NCBI Taxonomy" id="311235"/>
    <lineage>
        <taxon>Bacteria</taxon>
        <taxon>Pseudomonadati</taxon>
        <taxon>Pseudomonadota</taxon>
        <taxon>Gammaproteobacteria</taxon>
        <taxon>Lysobacterales</taxon>
        <taxon>Rhodanobacteraceae</taxon>
        <taxon>Dyella</taxon>
    </lineage>
</organism>
<keyword evidence="1" id="KW-1133">Transmembrane helix</keyword>
<dbReference type="Proteomes" id="UP001620408">
    <property type="component" value="Unassembled WGS sequence"/>
</dbReference>
<feature type="transmembrane region" description="Helical" evidence="1">
    <location>
        <begin position="6"/>
        <end position="22"/>
    </location>
</feature>
<protein>
    <recommendedName>
        <fullName evidence="4">Transmembrane protein</fullName>
    </recommendedName>
</protein>
<feature type="transmembrane region" description="Helical" evidence="1">
    <location>
        <begin position="83"/>
        <end position="103"/>
    </location>
</feature>
<sequence length="107" mass="11993">MQQILIPIALFVCVTYVIKLLVEARLRHQFFKNNGSEELVRSILQAEQIQRRQSSLRWGLVLVALGIGFGLIQWFGWQEINPGVVAVLASVAGLGNLAFFAIARRES</sequence>
<evidence type="ECO:0008006" key="4">
    <source>
        <dbReference type="Google" id="ProtNLM"/>
    </source>
</evidence>
<evidence type="ECO:0000313" key="3">
    <source>
        <dbReference type="Proteomes" id="UP001620408"/>
    </source>
</evidence>
<gene>
    <name evidence="2" type="ORF">ISS97_01940</name>
</gene>
<keyword evidence="1" id="KW-0472">Membrane</keyword>
<name>A0ABW8K1G5_9GAMM</name>
<keyword evidence="1" id="KW-0812">Transmembrane</keyword>
<dbReference type="EMBL" id="JADIKD010000005">
    <property type="protein sequence ID" value="MFK2916011.1"/>
    <property type="molecule type" value="Genomic_DNA"/>
</dbReference>
<feature type="transmembrane region" description="Helical" evidence="1">
    <location>
        <begin position="58"/>
        <end position="77"/>
    </location>
</feature>
<comment type="caution">
    <text evidence="2">The sequence shown here is derived from an EMBL/GenBank/DDBJ whole genome shotgun (WGS) entry which is preliminary data.</text>
</comment>
<dbReference type="RefSeq" id="WP_379987659.1">
    <property type="nucleotide sequence ID" value="NZ_JADIKD010000005.1"/>
</dbReference>
<reference evidence="2 3" key="1">
    <citation type="submission" date="2020-10" db="EMBL/GenBank/DDBJ databases">
        <title>Phylogeny of dyella-like bacteria.</title>
        <authorList>
            <person name="Fu J."/>
        </authorList>
    </citation>
    <scope>NUCLEOTIDE SEQUENCE [LARGE SCALE GENOMIC DNA]</scope>
    <source>
        <strain evidence="2 3">BB4</strain>
    </source>
</reference>